<dbReference type="STRING" id="154538.A0A1M2VRG4"/>
<evidence type="ECO:0000256" key="1">
    <source>
        <dbReference type="ARBA" id="ARBA00004141"/>
    </source>
</evidence>
<dbReference type="PROSITE" id="PS50850">
    <property type="entry name" value="MFS"/>
    <property type="match status" value="1"/>
</dbReference>
<dbReference type="InterPro" id="IPR020846">
    <property type="entry name" value="MFS_dom"/>
</dbReference>
<dbReference type="OMA" id="WATYLFY"/>
<dbReference type="Pfam" id="PF00083">
    <property type="entry name" value="Sugar_tr"/>
    <property type="match status" value="1"/>
</dbReference>
<evidence type="ECO:0000313" key="11">
    <source>
        <dbReference type="EMBL" id="OJT10082.1"/>
    </source>
</evidence>
<keyword evidence="5 9" id="KW-1133">Transmembrane helix</keyword>
<evidence type="ECO:0000256" key="8">
    <source>
        <dbReference type="SAM" id="MobiDB-lite"/>
    </source>
</evidence>
<dbReference type="PANTHER" id="PTHR48022:SF73">
    <property type="entry name" value="METABOLITE TRANSPORT PROTEIN YDL199C-RELATED"/>
    <property type="match status" value="1"/>
</dbReference>
<feature type="region of interest" description="Disordered" evidence="8">
    <location>
        <begin position="415"/>
        <end position="443"/>
    </location>
</feature>
<dbReference type="PRINTS" id="PR00171">
    <property type="entry name" value="SUGRTRNSPORT"/>
</dbReference>
<dbReference type="Proteomes" id="UP000184267">
    <property type="component" value="Unassembled WGS sequence"/>
</dbReference>
<evidence type="ECO:0000256" key="9">
    <source>
        <dbReference type="SAM" id="Phobius"/>
    </source>
</evidence>
<feature type="transmembrane region" description="Helical" evidence="9">
    <location>
        <begin position="163"/>
        <end position="184"/>
    </location>
</feature>
<comment type="catalytic activity">
    <reaction evidence="7">
        <text>myo-inositol(out) + H(+)(out) = myo-inositol(in) + H(+)(in)</text>
        <dbReference type="Rhea" id="RHEA:60364"/>
        <dbReference type="ChEBI" id="CHEBI:15378"/>
        <dbReference type="ChEBI" id="CHEBI:17268"/>
    </reaction>
</comment>
<dbReference type="SUPFAM" id="SSF103473">
    <property type="entry name" value="MFS general substrate transporter"/>
    <property type="match status" value="1"/>
</dbReference>
<comment type="subcellular location">
    <subcellularLocation>
        <location evidence="1">Membrane</location>
        <topology evidence="1">Multi-pass membrane protein</topology>
    </subcellularLocation>
</comment>
<dbReference type="OrthoDB" id="648285at2759"/>
<sequence length="471" mass="52234">MSGVITGPYFRKYFNEPTAIEVGTMVAVLEVGAFGQSTQAQCHPLIERSSERYTPHTATSLAAGRIGDGIGRRGTLFSGAVIFAIGGAIQTFTTGFWVMVFGRIISGLGVGLLSTIVPIYQSEISPPDHRGALACMEFTGNIFGYASSVWIDYFCSFIESDMSWRIPLFIQVVIGAILALGSLVMPESPRWLIDVDRDAEGMRVIADLHGGDPEDLVAKAEFQEIKDRVIYERESGEGRTYAVMWKRYKKRVLLAMSSQAFAQLNGINVISYYAQAGWVGRDAILMTGINAIIYILSTLPPWYLVDRWGRRFILLSGAVVMALSLGMTGWWMYIDVPETPKAVVFCVIVFNAAFGYSWGPIPWYVDLVTFHDNPELTVDSWGQALPSGVYFLYPETKGVPLEEMDAVFGEEELEERLEEEESERASLVSRRSSRSRRSARIPHASGRGLVSRLLGRSDGRASYEAIRDGDE</sequence>
<keyword evidence="4 9" id="KW-0812">Transmembrane</keyword>
<name>A0A1M2VRG4_TRAPU</name>
<dbReference type="Gene3D" id="1.20.1250.20">
    <property type="entry name" value="MFS general substrate transporter like domains"/>
    <property type="match status" value="1"/>
</dbReference>
<feature type="transmembrane region" description="Helical" evidence="9">
    <location>
        <begin position="312"/>
        <end position="333"/>
    </location>
</feature>
<evidence type="ECO:0000256" key="6">
    <source>
        <dbReference type="ARBA" id="ARBA00023136"/>
    </source>
</evidence>
<evidence type="ECO:0000256" key="4">
    <source>
        <dbReference type="ARBA" id="ARBA00022692"/>
    </source>
</evidence>
<gene>
    <name evidence="11" type="ORF">TRAPUB_13438</name>
</gene>
<feature type="domain" description="Major facilitator superfamily (MFS) profile" evidence="10">
    <location>
        <begin position="1"/>
        <end position="471"/>
    </location>
</feature>
<evidence type="ECO:0000259" key="10">
    <source>
        <dbReference type="PROSITE" id="PS50850"/>
    </source>
</evidence>
<feature type="transmembrane region" description="Helical" evidence="9">
    <location>
        <begin position="283"/>
        <end position="305"/>
    </location>
</feature>
<protein>
    <submittedName>
        <fullName evidence="11">Sugar transporter STL1</fullName>
    </submittedName>
</protein>
<dbReference type="PANTHER" id="PTHR48022">
    <property type="entry name" value="PLASTIDIC GLUCOSE TRANSPORTER 4"/>
    <property type="match status" value="1"/>
</dbReference>
<keyword evidence="6 9" id="KW-0472">Membrane</keyword>
<dbReference type="InterPro" id="IPR005829">
    <property type="entry name" value="Sugar_transporter_CS"/>
</dbReference>
<reference evidence="11 12" key="1">
    <citation type="submission" date="2016-10" db="EMBL/GenBank/DDBJ databases">
        <title>Genome sequence of the basidiomycete white-rot fungus Trametes pubescens.</title>
        <authorList>
            <person name="Makela M.R."/>
            <person name="Granchi Z."/>
            <person name="Peng M."/>
            <person name="De Vries R.P."/>
            <person name="Grigoriev I."/>
            <person name="Riley R."/>
            <person name="Hilden K."/>
        </authorList>
    </citation>
    <scope>NUCLEOTIDE SEQUENCE [LARGE SCALE GENOMIC DNA]</scope>
    <source>
        <strain evidence="11 12">FBCC735</strain>
    </source>
</reference>
<evidence type="ECO:0000256" key="3">
    <source>
        <dbReference type="ARBA" id="ARBA00022448"/>
    </source>
</evidence>
<evidence type="ECO:0000313" key="12">
    <source>
        <dbReference type="Proteomes" id="UP000184267"/>
    </source>
</evidence>
<keyword evidence="12" id="KW-1185">Reference proteome</keyword>
<keyword evidence="3" id="KW-0813">Transport</keyword>
<dbReference type="EMBL" id="MNAD01000820">
    <property type="protein sequence ID" value="OJT10082.1"/>
    <property type="molecule type" value="Genomic_DNA"/>
</dbReference>
<dbReference type="InterPro" id="IPR005828">
    <property type="entry name" value="MFS_sugar_transport-like"/>
</dbReference>
<feature type="transmembrane region" description="Helical" evidence="9">
    <location>
        <begin position="74"/>
        <end position="92"/>
    </location>
</feature>
<dbReference type="GO" id="GO:0005351">
    <property type="term" value="F:carbohydrate:proton symporter activity"/>
    <property type="evidence" value="ECO:0007669"/>
    <property type="project" value="TreeGrafter"/>
</dbReference>
<evidence type="ECO:0000256" key="5">
    <source>
        <dbReference type="ARBA" id="ARBA00022989"/>
    </source>
</evidence>
<dbReference type="InterPro" id="IPR050360">
    <property type="entry name" value="MFS_Sugar_Transporters"/>
</dbReference>
<accession>A0A1M2VRG4</accession>
<dbReference type="InterPro" id="IPR003663">
    <property type="entry name" value="Sugar/inositol_transpt"/>
</dbReference>
<feature type="transmembrane region" description="Helical" evidence="9">
    <location>
        <begin position="252"/>
        <end position="271"/>
    </location>
</feature>
<feature type="compositionally biased region" description="Basic residues" evidence="8">
    <location>
        <begin position="431"/>
        <end position="440"/>
    </location>
</feature>
<dbReference type="GO" id="GO:0016020">
    <property type="term" value="C:membrane"/>
    <property type="evidence" value="ECO:0007669"/>
    <property type="project" value="UniProtKB-SubCell"/>
</dbReference>
<keyword evidence="11" id="KW-0762">Sugar transport</keyword>
<evidence type="ECO:0000256" key="7">
    <source>
        <dbReference type="ARBA" id="ARBA00049119"/>
    </source>
</evidence>
<dbReference type="AlphaFoldDB" id="A0A1M2VRG4"/>
<comment type="caution">
    <text evidence="11">The sequence shown here is derived from an EMBL/GenBank/DDBJ whole genome shotgun (WGS) entry which is preliminary data.</text>
</comment>
<evidence type="ECO:0000256" key="2">
    <source>
        <dbReference type="ARBA" id="ARBA00010992"/>
    </source>
</evidence>
<proteinExistence type="inferred from homology"/>
<feature type="transmembrane region" description="Helical" evidence="9">
    <location>
        <begin position="339"/>
        <end position="358"/>
    </location>
</feature>
<comment type="similarity">
    <text evidence="2">Belongs to the major facilitator superfamily. Sugar transporter (TC 2.A.1.1) family.</text>
</comment>
<dbReference type="PROSITE" id="PS00217">
    <property type="entry name" value="SUGAR_TRANSPORT_2"/>
    <property type="match status" value="1"/>
</dbReference>
<organism evidence="11 12">
    <name type="scientific">Trametes pubescens</name>
    <name type="common">White-rot fungus</name>
    <dbReference type="NCBI Taxonomy" id="154538"/>
    <lineage>
        <taxon>Eukaryota</taxon>
        <taxon>Fungi</taxon>
        <taxon>Dikarya</taxon>
        <taxon>Basidiomycota</taxon>
        <taxon>Agaricomycotina</taxon>
        <taxon>Agaricomycetes</taxon>
        <taxon>Polyporales</taxon>
        <taxon>Polyporaceae</taxon>
        <taxon>Trametes</taxon>
    </lineage>
</organism>
<dbReference type="InterPro" id="IPR036259">
    <property type="entry name" value="MFS_trans_sf"/>
</dbReference>